<dbReference type="STRING" id="6216.A0A0R3SUN1"/>
<dbReference type="PROSITE" id="PS50011">
    <property type="entry name" value="PROTEIN_KINASE_DOM"/>
    <property type="match status" value="1"/>
</dbReference>
<keyword evidence="10 12" id="KW-0456">Lyase</keyword>
<evidence type="ECO:0000256" key="3">
    <source>
        <dbReference type="ARBA" id="ARBA00022692"/>
    </source>
</evidence>
<keyword evidence="6 15" id="KW-1133">Transmembrane helix</keyword>
<feature type="transmembrane region" description="Helical" evidence="15">
    <location>
        <begin position="235"/>
        <end position="259"/>
    </location>
</feature>
<dbReference type="GO" id="GO:0005524">
    <property type="term" value="F:ATP binding"/>
    <property type="evidence" value="ECO:0007669"/>
    <property type="project" value="InterPro"/>
</dbReference>
<dbReference type="Gene3D" id="6.10.250.780">
    <property type="match status" value="1"/>
</dbReference>
<evidence type="ECO:0000259" key="17">
    <source>
        <dbReference type="PROSITE" id="PS50011"/>
    </source>
</evidence>
<evidence type="ECO:0000259" key="18">
    <source>
        <dbReference type="PROSITE" id="PS50125"/>
    </source>
</evidence>
<evidence type="ECO:0000313" key="21">
    <source>
        <dbReference type="WBParaSite" id="HDID_0000921801-mRNA-1"/>
    </source>
</evidence>
<evidence type="ECO:0000256" key="5">
    <source>
        <dbReference type="ARBA" id="ARBA00022741"/>
    </source>
</evidence>
<accession>A0A0R3SUN1</accession>
<dbReference type="AlphaFoldDB" id="A0A0R3SUN1"/>
<evidence type="ECO:0000256" key="15">
    <source>
        <dbReference type="SAM" id="Phobius"/>
    </source>
</evidence>
<comment type="subcellular location">
    <subcellularLocation>
        <location evidence="1">Membrane</location>
        <topology evidence="1">Single-pass type I membrane protein</topology>
    </subcellularLocation>
</comment>
<dbReference type="GO" id="GO:0004672">
    <property type="term" value="F:protein kinase activity"/>
    <property type="evidence" value="ECO:0007669"/>
    <property type="project" value="InterPro"/>
</dbReference>
<dbReference type="PANTHER" id="PTHR11920:SF507">
    <property type="entry name" value="GUANYLATE CYCLASE"/>
    <property type="match status" value="1"/>
</dbReference>
<feature type="domain" description="Protein kinase" evidence="17">
    <location>
        <begin position="290"/>
        <end position="567"/>
    </location>
</feature>
<gene>
    <name evidence="19" type="ORF">HDID_LOCUS9216</name>
</gene>
<keyword evidence="8" id="KW-0675">Receptor</keyword>
<dbReference type="EMBL" id="UYSG01011238">
    <property type="protein sequence ID" value="VDL61534.1"/>
    <property type="molecule type" value="Genomic_DNA"/>
</dbReference>
<dbReference type="InterPro" id="IPR029787">
    <property type="entry name" value="Nucleotide_cyclase"/>
</dbReference>
<dbReference type="GO" id="GO:0004383">
    <property type="term" value="F:guanylate cyclase activity"/>
    <property type="evidence" value="ECO:0007669"/>
    <property type="project" value="UniProtKB-EC"/>
</dbReference>
<dbReference type="Gene3D" id="1.10.510.10">
    <property type="entry name" value="Transferase(Phosphotransferase) domain 1"/>
    <property type="match status" value="1"/>
</dbReference>
<dbReference type="Gene3D" id="3.30.70.1230">
    <property type="entry name" value="Nucleotide cyclase"/>
    <property type="match status" value="1"/>
</dbReference>
<dbReference type="Pfam" id="PF00211">
    <property type="entry name" value="Guanylate_cyc"/>
    <property type="match status" value="1"/>
</dbReference>
<dbReference type="SUPFAM" id="SSF55073">
    <property type="entry name" value="Nucleotide cyclase"/>
    <property type="match status" value="1"/>
</dbReference>
<evidence type="ECO:0000256" key="16">
    <source>
        <dbReference type="SAM" id="SignalP"/>
    </source>
</evidence>
<keyword evidence="7 15" id="KW-0472">Membrane</keyword>
<evidence type="ECO:0000256" key="8">
    <source>
        <dbReference type="ARBA" id="ARBA00023170"/>
    </source>
</evidence>
<keyword evidence="11 13" id="KW-0141">cGMP biosynthesis</keyword>
<dbReference type="Proteomes" id="UP000274504">
    <property type="component" value="Unassembled WGS sequence"/>
</dbReference>
<proteinExistence type="inferred from homology"/>
<keyword evidence="9" id="KW-0325">Glycoprotein</keyword>
<dbReference type="SUPFAM" id="SSF56112">
    <property type="entry name" value="Protein kinase-like (PK-like)"/>
    <property type="match status" value="1"/>
</dbReference>
<dbReference type="InterPro" id="IPR018297">
    <property type="entry name" value="A/G_cyclase_CS"/>
</dbReference>
<dbReference type="EC" id="4.6.1.2" evidence="2 13"/>
<evidence type="ECO:0000256" key="13">
    <source>
        <dbReference type="RuleBase" id="RU003431"/>
    </source>
</evidence>
<dbReference type="WBParaSite" id="HDID_0000921801-mRNA-1">
    <property type="protein sequence ID" value="HDID_0000921801-mRNA-1"/>
    <property type="gene ID" value="HDID_0000921801"/>
</dbReference>
<evidence type="ECO:0000256" key="14">
    <source>
        <dbReference type="SAM" id="MobiDB-lite"/>
    </source>
</evidence>
<protein>
    <recommendedName>
        <fullName evidence="2 13">Guanylate cyclase</fullName>
        <ecNumber evidence="2 13">4.6.1.2</ecNumber>
    </recommendedName>
</protein>
<dbReference type="GO" id="GO:0007168">
    <property type="term" value="P:receptor guanylyl cyclase signaling pathway"/>
    <property type="evidence" value="ECO:0007669"/>
    <property type="project" value="TreeGrafter"/>
</dbReference>
<feature type="chain" id="PRO_5043131522" description="Guanylate cyclase" evidence="16">
    <location>
        <begin position="18"/>
        <end position="908"/>
    </location>
</feature>
<evidence type="ECO:0000313" key="20">
    <source>
        <dbReference type="Proteomes" id="UP000274504"/>
    </source>
</evidence>
<sequence>MNGLLILPLVLSATVISQDTNVESHQCWTIGADALTNEELQCPGVTASLRHFQNSDTVFDDETVFVSASLTLTSSFYDWAYTNHHFPSTISSAAQAQSFCEQQACGQQPPAPTTCCIWRFNINTCPIDQSYTNQSTCGPWLPINGIVVGHTLPQYGIATKKVWNASIPGLVVNGETIILATFFVGLLKISATTSIKAVPRAVCGDRYCDTSQNETCITCELDCGACSLEARVGGAIIAVVFLIVMGATATGLASLFFFFRRSRLALWDNSWIISRDKVVILENDPHKNSQTAIEECADGFDDNVVEKSFIWGKIGDTLVSVKYIERDQFLLTKNIRKEIKAIRQLNHRNLCQLVGICLDPPELAIYMEYCPKRSLRDVFLNEIMPSSWAFKLSLIQDIVCGMEHMHAHGFIHGRLNTQNCVVDDRLTCKITDFGLESIRYDKPQEKLETFLENPQNWAFVAPEYRGDNPAAPNLHMDSYSYGTIMCEVAQLREEPENFNDPDLTEMERHELEMQWWEYPLPTIEAFESNTDDSTPNMTEYISLIKLCWNPVDVRPGFESIKAKMDLINPRRKNPIDIILSLMEKYSAHLESIVSERTQDLIVEKQRTDELLHSMLPKTIANQLRSGQAVPAEAYSSCTIYFSDIVGFTNISSDSTPFQVVALLNKLYSEFDQIIDRYDVYKVETIGDAYMVASGVPRRNGQRHAISITDMALDLVEVSHSFVIPHMPNEPLKIRVGIHSGPVCAGVVGLKMPRYCLFGDTVNTASRMESNGEAYKIHCSDATHTILLNLGGFLFEERGTIEVKGKGTMRTWWVTGRTRPPIPPDCCPIPIRRTKKIKPVQPRRVSRTPPKSPTPLGQSPVKKSNPSISIIESEMMVDQKENNTDPDASLIDDPGKANSSLVPPPVNHL</sequence>
<evidence type="ECO:0000256" key="12">
    <source>
        <dbReference type="RuleBase" id="RU000405"/>
    </source>
</evidence>
<feature type="compositionally biased region" description="Polar residues" evidence="14">
    <location>
        <begin position="854"/>
        <end position="869"/>
    </location>
</feature>
<dbReference type="InterPro" id="IPR001054">
    <property type="entry name" value="A/G_cyclase"/>
</dbReference>
<evidence type="ECO:0000256" key="6">
    <source>
        <dbReference type="ARBA" id="ARBA00022989"/>
    </source>
</evidence>
<dbReference type="GO" id="GO:0001653">
    <property type="term" value="F:peptide receptor activity"/>
    <property type="evidence" value="ECO:0007669"/>
    <property type="project" value="TreeGrafter"/>
</dbReference>
<evidence type="ECO:0000256" key="4">
    <source>
        <dbReference type="ARBA" id="ARBA00022729"/>
    </source>
</evidence>
<dbReference type="InterPro" id="IPR001245">
    <property type="entry name" value="Ser-Thr/Tyr_kinase_cat_dom"/>
</dbReference>
<keyword evidence="3 15" id="KW-0812">Transmembrane</keyword>
<feature type="region of interest" description="Disordered" evidence="14">
    <location>
        <begin position="836"/>
        <end position="908"/>
    </location>
</feature>
<dbReference type="SMART" id="SM00044">
    <property type="entry name" value="CYCc"/>
    <property type="match status" value="1"/>
</dbReference>
<feature type="signal peptide" evidence="16">
    <location>
        <begin position="1"/>
        <end position="17"/>
    </location>
</feature>
<dbReference type="Pfam" id="PF07714">
    <property type="entry name" value="PK_Tyr_Ser-Thr"/>
    <property type="match status" value="1"/>
</dbReference>
<dbReference type="InterPro" id="IPR000719">
    <property type="entry name" value="Prot_kinase_dom"/>
</dbReference>
<dbReference type="PROSITE" id="PS00452">
    <property type="entry name" value="GUANYLATE_CYCLASE_1"/>
    <property type="match status" value="1"/>
</dbReference>
<evidence type="ECO:0000256" key="9">
    <source>
        <dbReference type="ARBA" id="ARBA00023180"/>
    </source>
</evidence>
<comment type="similarity">
    <text evidence="12">Belongs to the adenylyl cyclase class-4/guanylyl cyclase family.</text>
</comment>
<evidence type="ECO:0000256" key="11">
    <source>
        <dbReference type="ARBA" id="ARBA00023293"/>
    </source>
</evidence>
<evidence type="ECO:0000256" key="10">
    <source>
        <dbReference type="ARBA" id="ARBA00023239"/>
    </source>
</evidence>
<keyword evidence="5" id="KW-0547">Nucleotide-binding</keyword>
<evidence type="ECO:0000256" key="2">
    <source>
        <dbReference type="ARBA" id="ARBA00012202"/>
    </source>
</evidence>
<dbReference type="PROSITE" id="PS50125">
    <property type="entry name" value="GUANYLATE_CYCLASE_2"/>
    <property type="match status" value="1"/>
</dbReference>
<keyword evidence="4 16" id="KW-0732">Signal</keyword>
<name>A0A0R3SUN1_HYMDI</name>
<dbReference type="CDD" id="cd07302">
    <property type="entry name" value="CHD"/>
    <property type="match status" value="1"/>
</dbReference>
<dbReference type="Pfam" id="PF07701">
    <property type="entry name" value="HNOBA"/>
    <property type="match status" value="1"/>
</dbReference>
<dbReference type="FunFam" id="3.30.70.1230:FF:000019">
    <property type="entry name" value="Guanylate cyclase"/>
    <property type="match status" value="1"/>
</dbReference>
<feature type="domain" description="Guanylate cyclase" evidence="18">
    <location>
        <begin position="638"/>
        <end position="768"/>
    </location>
</feature>
<reference evidence="21" key="1">
    <citation type="submission" date="2017-02" db="UniProtKB">
        <authorList>
            <consortium name="WormBaseParasite"/>
        </authorList>
    </citation>
    <scope>IDENTIFICATION</scope>
</reference>
<comment type="catalytic activity">
    <reaction evidence="13">
        <text>GTP = 3',5'-cyclic GMP + diphosphate</text>
        <dbReference type="Rhea" id="RHEA:13665"/>
        <dbReference type="ChEBI" id="CHEBI:33019"/>
        <dbReference type="ChEBI" id="CHEBI:37565"/>
        <dbReference type="ChEBI" id="CHEBI:57746"/>
        <dbReference type="EC" id="4.6.1.2"/>
    </reaction>
</comment>
<evidence type="ECO:0000256" key="1">
    <source>
        <dbReference type="ARBA" id="ARBA00004479"/>
    </source>
</evidence>
<dbReference type="InterPro" id="IPR011645">
    <property type="entry name" value="HNOB_dom_associated"/>
</dbReference>
<dbReference type="GO" id="GO:0035556">
    <property type="term" value="P:intracellular signal transduction"/>
    <property type="evidence" value="ECO:0007669"/>
    <property type="project" value="InterPro"/>
</dbReference>
<organism evidence="21">
    <name type="scientific">Hymenolepis diminuta</name>
    <name type="common">Rat tapeworm</name>
    <dbReference type="NCBI Taxonomy" id="6216"/>
    <lineage>
        <taxon>Eukaryota</taxon>
        <taxon>Metazoa</taxon>
        <taxon>Spiralia</taxon>
        <taxon>Lophotrochozoa</taxon>
        <taxon>Platyhelminthes</taxon>
        <taxon>Cestoda</taxon>
        <taxon>Eucestoda</taxon>
        <taxon>Cyclophyllidea</taxon>
        <taxon>Hymenolepididae</taxon>
        <taxon>Hymenolepis</taxon>
    </lineage>
</organism>
<dbReference type="OrthoDB" id="60033at2759"/>
<dbReference type="InterPro" id="IPR011009">
    <property type="entry name" value="Kinase-like_dom_sf"/>
</dbReference>
<evidence type="ECO:0000256" key="7">
    <source>
        <dbReference type="ARBA" id="ARBA00023136"/>
    </source>
</evidence>
<evidence type="ECO:0000313" key="19">
    <source>
        <dbReference type="EMBL" id="VDL61534.1"/>
    </source>
</evidence>
<dbReference type="PANTHER" id="PTHR11920">
    <property type="entry name" value="GUANYLYL CYCLASE"/>
    <property type="match status" value="1"/>
</dbReference>
<dbReference type="InterPro" id="IPR050401">
    <property type="entry name" value="Cyclic_nucleotide_synthase"/>
</dbReference>
<reference evidence="19 20" key="2">
    <citation type="submission" date="2018-11" db="EMBL/GenBank/DDBJ databases">
        <authorList>
            <consortium name="Pathogen Informatics"/>
        </authorList>
    </citation>
    <scope>NUCLEOTIDE SEQUENCE [LARGE SCALE GENOMIC DNA]</scope>
</reference>
<dbReference type="GO" id="GO:0004016">
    <property type="term" value="F:adenylate cyclase activity"/>
    <property type="evidence" value="ECO:0007669"/>
    <property type="project" value="TreeGrafter"/>
</dbReference>
<dbReference type="GO" id="GO:0005886">
    <property type="term" value="C:plasma membrane"/>
    <property type="evidence" value="ECO:0007669"/>
    <property type="project" value="TreeGrafter"/>
</dbReference>